<dbReference type="PROSITE" id="PS50088">
    <property type="entry name" value="ANK_REPEAT"/>
    <property type="match status" value="7"/>
</dbReference>
<gene>
    <name evidence="5" type="ORF">F53441_10727</name>
</gene>
<dbReference type="Proteomes" id="UP000605986">
    <property type="component" value="Unassembled WGS sequence"/>
</dbReference>
<evidence type="ECO:0000259" key="4">
    <source>
        <dbReference type="Pfam" id="PF14420"/>
    </source>
</evidence>
<dbReference type="Gene3D" id="1.25.40.20">
    <property type="entry name" value="Ankyrin repeat-containing domain"/>
    <property type="match status" value="3"/>
</dbReference>
<reference evidence="5" key="1">
    <citation type="submission" date="2020-01" db="EMBL/GenBank/DDBJ databases">
        <title>Identification and distribution of gene clusters putatively required for synthesis of sphingolipid metabolism inhibitors in phylogenetically diverse species of the filamentous fungus Fusarium.</title>
        <authorList>
            <person name="Kim H.-S."/>
            <person name="Busman M."/>
            <person name="Brown D.W."/>
            <person name="Divon H."/>
            <person name="Uhlig S."/>
            <person name="Proctor R.H."/>
        </authorList>
    </citation>
    <scope>NUCLEOTIDE SEQUENCE</scope>
    <source>
        <strain evidence="5">NRRL 53441</strain>
    </source>
</reference>
<name>A0A8H4NRZ9_9HYPO</name>
<dbReference type="PROSITE" id="PS50297">
    <property type="entry name" value="ANK_REP_REGION"/>
    <property type="match status" value="6"/>
</dbReference>
<feature type="repeat" description="ANK" evidence="3">
    <location>
        <begin position="488"/>
        <end position="520"/>
    </location>
</feature>
<dbReference type="SMART" id="SM00248">
    <property type="entry name" value="ANK"/>
    <property type="match status" value="14"/>
</dbReference>
<evidence type="ECO:0000256" key="1">
    <source>
        <dbReference type="ARBA" id="ARBA00022737"/>
    </source>
</evidence>
<feature type="repeat" description="ANK" evidence="3">
    <location>
        <begin position="782"/>
        <end position="814"/>
    </location>
</feature>
<keyword evidence="6" id="KW-1185">Reference proteome</keyword>
<accession>A0A8H4NRZ9</accession>
<dbReference type="SUPFAM" id="SSF48403">
    <property type="entry name" value="Ankyrin repeat"/>
    <property type="match status" value="2"/>
</dbReference>
<sequence>MSNKPEPNINWDPYIQDVISVYITQNKTAEETIKYLHEKHDLEVSPSQFHSKFGGMKNIAEKEWMTGIIPAIRKRALEGKDSDVHLYGNKLGVKKLKKGIDRYSYRVSRNLEDFDTSAVIGQNLSDRLCITTPPRRSASPPTNPSLEVDQEVTEVTLPETPAQIPCCTPPDSIMLLSPSRWSYTSLHDGSGLQFVNFDDYPPFPFDTPTAPIAHIPEAHACEATNPHTPQHSIDNASALMSNGALSGSPFGLDSILGVSQFPPLVNLPFFQLKHPILQNSHPSNNLPSMLAKVIDLPYNSQVADFIPSIITKLQALVPELYPGEINAQVQTLSDPSQKPHIFQLFEIAAYFSSNNLLRNDQAMAFIRWVIEHSHVESLILFLRQQQDKLTVQAFLTKLIEAGTRVGNTGFLRQLYAIGAKFDCVAEQLMMIDDLEFLTFVLHTLDPELLKGEPGGRLLRHVAKTPHITLAELLINAGAEINVSLSDKVPTSPLWEAVYSANFEMVKCLVSAGADVNKYSAVTVSPHKPLPLAVWKGDKRVVEYLLDQNAVIAGLVCHTPLLQYAADNFPPVYELLLKKLGSAPNVTVGQLLRAADSDAQILSEFLSQHLEVSERMLEEAMVMALENQKTRAVVNLLQHGVDANGSHLPKTISCPLYTVATSLYDQSVGHRYIDLLIDANADVNVDGLLDELIWEGAFSPSIIEKMIDAGLDLTRYGPAASEHAMENESPDALIFLVNKGVSVNSYGYRVTPFQAAALGQNLELLQYFLERGADINKPPFPIRGYTALQAAAAASSMEKVQFLLSEGAEINAAPAVTGGVTALEATVRPWASFYEDNYSEEVYYEKSGLTEVFIYLLNKGAVVNRPDGSGSPLLHDIIERRNTLLLKLALEAGANTTHLWRALSSSWYERTPLQLAAEMGQVKALKLLLYHKADPNASPAHLHGRTALQAAASSETACIEAVKLLLDEGAGINAAPAPFGGISALQGAAIKGHFQIALLLIRKGAKVNAPPAIKDGRTAIEGAAEHGRLDMVQMLLNAGAIGDKKTGFMKAINLAKQNCHFAVVDLLESQEQISPVLRQ</sequence>
<feature type="repeat" description="ANK" evidence="3">
    <location>
        <begin position="979"/>
        <end position="1011"/>
    </location>
</feature>
<feature type="repeat" description="ANK" evidence="3">
    <location>
        <begin position="942"/>
        <end position="976"/>
    </location>
</feature>
<keyword evidence="1" id="KW-0677">Repeat</keyword>
<proteinExistence type="predicted"/>
<evidence type="ECO:0000313" key="5">
    <source>
        <dbReference type="EMBL" id="KAF4445530.1"/>
    </source>
</evidence>
<feature type="repeat" description="ANK" evidence="3">
    <location>
        <begin position="747"/>
        <end position="775"/>
    </location>
</feature>
<dbReference type="AlphaFoldDB" id="A0A8H4NRZ9"/>
<dbReference type="InterPro" id="IPR002110">
    <property type="entry name" value="Ankyrin_rpt"/>
</dbReference>
<keyword evidence="2 3" id="KW-0040">ANK repeat</keyword>
<dbReference type="PANTHER" id="PTHR24198:SF165">
    <property type="entry name" value="ANKYRIN REPEAT-CONTAINING PROTEIN-RELATED"/>
    <property type="match status" value="1"/>
</dbReference>
<comment type="caution">
    <text evidence="5">The sequence shown here is derived from an EMBL/GenBank/DDBJ whole genome shotgun (WGS) entry which is preliminary data.</text>
</comment>
<organism evidence="5 6">
    <name type="scientific">Fusarium austroafricanum</name>
    <dbReference type="NCBI Taxonomy" id="2364996"/>
    <lineage>
        <taxon>Eukaryota</taxon>
        <taxon>Fungi</taxon>
        <taxon>Dikarya</taxon>
        <taxon>Ascomycota</taxon>
        <taxon>Pezizomycotina</taxon>
        <taxon>Sordariomycetes</taxon>
        <taxon>Hypocreomycetidae</taxon>
        <taxon>Hypocreales</taxon>
        <taxon>Nectriaceae</taxon>
        <taxon>Fusarium</taxon>
        <taxon>Fusarium concolor species complex</taxon>
    </lineage>
</organism>
<dbReference type="Pfam" id="PF12796">
    <property type="entry name" value="Ank_2"/>
    <property type="match status" value="4"/>
</dbReference>
<dbReference type="PANTHER" id="PTHR24198">
    <property type="entry name" value="ANKYRIN REPEAT AND PROTEIN KINASE DOMAIN-CONTAINING PROTEIN"/>
    <property type="match status" value="1"/>
</dbReference>
<feature type="domain" description="Clr5" evidence="4">
    <location>
        <begin position="10"/>
        <end position="53"/>
    </location>
</feature>
<dbReference type="Pfam" id="PF14420">
    <property type="entry name" value="Clr5"/>
    <property type="match status" value="1"/>
</dbReference>
<dbReference type="EMBL" id="JAADJG010000518">
    <property type="protein sequence ID" value="KAF4445530.1"/>
    <property type="molecule type" value="Genomic_DNA"/>
</dbReference>
<evidence type="ECO:0000313" key="6">
    <source>
        <dbReference type="Proteomes" id="UP000605986"/>
    </source>
</evidence>
<feature type="repeat" description="ANK" evidence="3">
    <location>
        <begin position="907"/>
        <end position="939"/>
    </location>
</feature>
<evidence type="ECO:0000256" key="3">
    <source>
        <dbReference type="PROSITE-ProRule" id="PRU00023"/>
    </source>
</evidence>
<evidence type="ECO:0000256" key="2">
    <source>
        <dbReference type="ARBA" id="ARBA00023043"/>
    </source>
</evidence>
<dbReference type="InterPro" id="IPR025676">
    <property type="entry name" value="Clr5_dom"/>
</dbReference>
<dbReference type="InterPro" id="IPR036770">
    <property type="entry name" value="Ankyrin_rpt-contain_sf"/>
</dbReference>
<dbReference type="OrthoDB" id="539213at2759"/>
<feature type="repeat" description="ANK" evidence="3">
    <location>
        <begin position="1014"/>
        <end position="1039"/>
    </location>
</feature>
<protein>
    <recommendedName>
        <fullName evidence="4">Clr5 domain-containing protein</fullName>
    </recommendedName>
</protein>